<evidence type="ECO:0000313" key="2">
    <source>
        <dbReference type="EMBL" id="GAG58404.1"/>
    </source>
</evidence>
<evidence type="ECO:0008006" key="3">
    <source>
        <dbReference type="Google" id="ProtNLM"/>
    </source>
</evidence>
<dbReference type="GO" id="GO:0003677">
    <property type="term" value="F:DNA binding"/>
    <property type="evidence" value="ECO:0007669"/>
    <property type="project" value="InterPro"/>
</dbReference>
<dbReference type="Pfam" id="PF01446">
    <property type="entry name" value="Rep_1"/>
    <property type="match status" value="1"/>
</dbReference>
<sequence length="229" mass="26334">MTVPAALLRKIDLELGVDPNHDPFAEEHLVTSLDSVINKSYKNENENNFFTSIKHEFLTVICANCGVQHAIQIACGYRCCPSCSKIKIIQRRKYLMGKFSGVMALRDNNRGLRELTLTFENVKSMDGWLSTFHDWIVSFRRSFEVNKKLSNYKIIGGCANIEITRNLIRKDWHIHIHLAIEGNYIPQKIIIKQWKKTTNGMGRIADIRKITNGIKSAWEIAKYSTKPHN</sequence>
<comment type="caution">
    <text evidence="2">The sequence shown here is derived from an EMBL/GenBank/DDBJ whole genome shotgun (WGS) entry which is preliminary data.</text>
</comment>
<protein>
    <recommendedName>
        <fullName evidence="3">Transposase zinc-binding domain-containing protein</fullName>
    </recommendedName>
</protein>
<name>X0YQ63_9ZZZZ</name>
<proteinExistence type="predicted"/>
<dbReference type="AlphaFoldDB" id="X0YQ63"/>
<dbReference type="EMBL" id="BART01007469">
    <property type="protein sequence ID" value="GAG58404.1"/>
    <property type="molecule type" value="Genomic_DNA"/>
</dbReference>
<evidence type="ECO:0000256" key="1">
    <source>
        <dbReference type="ARBA" id="ARBA00022705"/>
    </source>
</evidence>
<gene>
    <name evidence="2" type="ORF">S01H4_17000</name>
</gene>
<dbReference type="GO" id="GO:0006260">
    <property type="term" value="P:DNA replication"/>
    <property type="evidence" value="ECO:0007669"/>
    <property type="project" value="UniProtKB-KW"/>
</dbReference>
<keyword evidence="1" id="KW-0235">DNA replication</keyword>
<organism evidence="2">
    <name type="scientific">marine sediment metagenome</name>
    <dbReference type="NCBI Taxonomy" id="412755"/>
    <lineage>
        <taxon>unclassified sequences</taxon>
        <taxon>metagenomes</taxon>
        <taxon>ecological metagenomes</taxon>
    </lineage>
</organism>
<accession>X0YQ63</accession>
<reference evidence="2" key="1">
    <citation type="journal article" date="2014" name="Front. Microbiol.">
        <title>High frequency of phylogenetically diverse reductive dehalogenase-homologous genes in deep subseafloor sedimentary metagenomes.</title>
        <authorList>
            <person name="Kawai M."/>
            <person name="Futagami T."/>
            <person name="Toyoda A."/>
            <person name="Takaki Y."/>
            <person name="Nishi S."/>
            <person name="Hori S."/>
            <person name="Arai W."/>
            <person name="Tsubouchi T."/>
            <person name="Morono Y."/>
            <person name="Uchiyama I."/>
            <person name="Ito T."/>
            <person name="Fujiyama A."/>
            <person name="Inagaki F."/>
            <person name="Takami H."/>
        </authorList>
    </citation>
    <scope>NUCLEOTIDE SEQUENCE</scope>
    <source>
        <strain evidence="2">Expedition CK06-06</strain>
    </source>
</reference>
<feature type="non-terminal residue" evidence="2">
    <location>
        <position position="229"/>
    </location>
</feature>
<dbReference type="InterPro" id="IPR000989">
    <property type="entry name" value="Rep"/>
</dbReference>